<sequence>MKKLIYFIIPLIILSCKRVDNKIEKQQSELKKTELKIGITNVSSETKTFSETDYEQNLNTAAEYYLQKKEIPLSILIKLVPKNNSEFTSYYETTGPEHNLGETDFFYETTRLIFEQVISKKNNDFYLPSLKLISFADGEYAEEFIEHLELIIEIDKEKFCTEINGKEYITHNPIKYYYELNNCE</sequence>
<protein>
    <recommendedName>
        <fullName evidence="3">Lipoprotein</fullName>
    </recommendedName>
</protein>
<dbReference type="PROSITE" id="PS51257">
    <property type="entry name" value="PROKAR_LIPOPROTEIN"/>
    <property type="match status" value="1"/>
</dbReference>
<name>A0ABW3JU07_9FLAO</name>
<keyword evidence="2" id="KW-1185">Reference proteome</keyword>
<accession>A0ABW3JU07</accession>
<dbReference type="EMBL" id="JBHTJR010000035">
    <property type="protein sequence ID" value="MFD0992822.1"/>
    <property type="molecule type" value="Genomic_DNA"/>
</dbReference>
<evidence type="ECO:0000313" key="1">
    <source>
        <dbReference type="EMBL" id="MFD0992822.1"/>
    </source>
</evidence>
<comment type="caution">
    <text evidence="1">The sequence shown here is derived from an EMBL/GenBank/DDBJ whole genome shotgun (WGS) entry which is preliminary data.</text>
</comment>
<gene>
    <name evidence="1" type="ORF">ACFQ1U_06365</name>
</gene>
<organism evidence="1 2">
    <name type="scientific">Tenacibaculum geojense</name>
    <dbReference type="NCBI Taxonomy" id="915352"/>
    <lineage>
        <taxon>Bacteria</taxon>
        <taxon>Pseudomonadati</taxon>
        <taxon>Bacteroidota</taxon>
        <taxon>Flavobacteriia</taxon>
        <taxon>Flavobacteriales</taxon>
        <taxon>Flavobacteriaceae</taxon>
        <taxon>Tenacibaculum</taxon>
    </lineage>
</organism>
<proteinExistence type="predicted"/>
<reference evidence="2" key="1">
    <citation type="journal article" date="2019" name="Int. J. Syst. Evol. Microbiol.">
        <title>The Global Catalogue of Microorganisms (GCM) 10K type strain sequencing project: providing services to taxonomists for standard genome sequencing and annotation.</title>
        <authorList>
            <consortium name="The Broad Institute Genomics Platform"/>
            <consortium name="The Broad Institute Genome Sequencing Center for Infectious Disease"/>
            <person name="Wu L."/>
            <person name="Ma J."/>
        </authorList>
    </citation>
    <scope>NUCLEOTIDE SEQUENCE [LARGE SCALE GENOMIC DNA]</scope>
    <source>
        <strain evidence="2">CCUG 60527</strain>
    </source>
</reference>
<dbReference type="RefSeq" id="WP_386106493.1">
    <property type="nucleotide sequence ID" value="NZ_JBHTJR010000035.1"/>
</dbReference>
<evidence type="ECO:0008006" key="3">
    <source>
        <dbReference type="Google" id="ProtNLM"/>
    </source>
</evidence>
<dbReference type="Proteomes" id="UP001597062">
    <property type="component" value="Unassembled WGS sequence"/>
</dbReference>
<evidence type="ECO:0000313" key="2">
    <source>
        <dbReference type="Proteomes" id="UP001597062"/>
    </source>
</evidence>